<feature type="transmembrane region" description="Helical" evidence="1">
    <location>
        <begin position="46"/>
        <end position="63"/>
    </location>
</feature>
<proteinExistence type="predicted"/>
<dbReference type="AlphaFoldDB" id="A0A3G2T2A7"/>
<evidence type="ECO:0000256" key="1">
    <source>
        <dbReference type="SAM" id="Phobius"/>
    </source>
</evidence>
<sequence length="194" mass="21070">MEISISKQQLIAFFGAILLLIGAFLPVLSVPIVGSISLFNNGKSDGLIIVVLAGIAIVLAIINQIKAIRFVAMVSLIVVLFDLYKVYSKISDAKREMSEKLAGNPFGGMANAMMDTIQLQYGWVVLILGCLILLFGSFFKIVNSDEARKQVRGAISEGRETPVIDNSPIVRTCKFCHAEMPNNSLKCNECGSIN</sequence>
<name>A0A3G2T2A7_9GAMM</name>
<feature type="transmembrane region" description="Helical" evidence="1">
    <location>
        <begin position="121"/>
        <end position="142"/>
    </location>
</feature>
<evidence type="ECO:0000313" key="2">
    <source>
        <dbReference type="EMBL" id="AYO54201.1"/>
    </source>
</evidence>
<keyword evidence="1" id="KW-1133">Transmembrane helix</keyword>
<gene>
    <name evidence="2" type="ORF">CDG68_11395</name>
</gene>
<keyword evidence="1" id="KW-0472">Membrane</keyword>
<dbReference type="Proteomes" id="UP000279962">
    <property type="component" value="Chromosome"/>
</dbReference>
<dbReference type="EMBL" id="CP033133">
    <property type="protein sequence ID" value="AYO54201.1"/>
    <property type="molecule type" value="Genomic_DNA"/>
</dbReference>
<reference evidence="2 3" key="1">
    <citation type="submission" date="2018-10" db="EMBL/GenBank/DDBJ databases">
        <title>The complete genome of Acinetobacter wuhouensis strain WCHAW010062.</title>
        <authorList>
            <person name="Hu Y."/>
            <person name="Long H."/>
            <person name="Feng Y."/>
            <person name="Zong Z."/>
        </authorList>
    </citation>
    <scope>NUCLEOTIDE SEQUENCE [LARGE SCALE GENOMIC DNA]</scope>
    <source>
        <strain evidence="2 3">WCHAW010062</strain>
    </source>
</reference>
<protein>
    <submittedName>
        <fullName evidence="2">Uncharacterized protein</fullName>
    </submittedName>
</protein>
<accession>A0A3G2T2A7</accession>
<keyword evidence="1" id="KW-0812">Transmembrane</keyword>
<feature type="transmembrane region" description="Helical" evidence="1">
    <location>
        <begin position="70"/>
        <end position="87"/>
    </location>
</feature>
<evidence type="ECO:0000313" key="3">
    <source>
        <dbReference type="Proteomes" id="UP000279962"/>
    </source>
</evidence>
<dbReference type="RefSeq" id="WP_087554254.1">
    <property type="nucleotide sequence ID" value="NZ_CP033133.1"/>
</dbReference>
<organism evidence="2 3">
    <name type="scientific">Acinetobacter wuhouensis</name>
    <dbReference type="NCBI Taxonomy" id="1879050"/>
    <lineage>
        <taxon>Bacteria</taxon>
        <taxon>Pseudomonadati</taxon>
        <taxon>Pseudomonadota</taxon>
        <taxon>Gammaproteobacteria</taxon>
        <taxon>Moraxellales</taxon>
        <taxon>Moraxellaceae</taxon>
        <taxon>Acinetobacter</taxon>
    </lineage>
</organism>
<feature type="transmembrane region" description="Helical" evidence="1">
    <location>
        <begin position="12"/>
        <end position="34"/>
    </location>
</feature>